<dbReference type="Proteomes" id="UP000310636">
    <property type="component" value="Unassembled WGS sequence"/>
</dbReference>
<organism evidence="3 4">
    <name type="scientific">Cohnella fermenti</name>
    <dbReference type="NCBI Taxonomy" id="2565925"/>
    <lineage>
        <taxon>Bacteria</taxon>
        <taxon>Bacillati</taxon>
        <taxon>Bacillota</taxon>
        <taxon>Bacilli</taxon>
        <taxon>Bacillales</taxon>
        <taxon>Paenibacillaceae</taxon>
        <taxon>Cohnella</taxon>
    </lineage>
</organism>
<dbReference type="RefSeq" id="WP_136373008.1">
    <property type="nucleotide sequence ID" value="NZ_SSOB01000048.1"/>
</dbReference>
<proteinExistence type="predicted"/>
<dbReference type="GO" id="GO:0000166">
    <property type="term" value="F:nucleotide binding"/>
    <property type="evidence" value="ECO:0007669"/>
    <property type="project" value="InterPro"/>
</dbReference>
<dbReference type="Gene3D" id="3.40.50.720">
    <property type="entry name" value="NAD(P)-binding Rossmann-like Domain"/>
    <property type="match status" value="1"/>
</dbReference>
<evidence type="ECO:0000259" key="2">
    <source>
        <dbReference type="Pfam" id="PF22725"/>
    </source>
</evidence>
<evidence type="ECO:0000313" key="3">
    <source>
        <dbReference type="EMBL" id="THF73831.1"/>
    </source>
</evidence>
<dbReference type="SUPFAM" id="SSF51735">
    <property type="entry name" value="NAD(P)-binding Rossmann-fold domains"/>
    <property type="match status" value="1"/>
</dbReference>
<keyword evidence="4" id="KW-1185">Reference proteome</keyword>
<name>A0A4V3WDW3_9BACL</name>
<sequence length="350" mass="38696">MMNDKVRLGVIGTGRFGRLHLKVLSRLPEVRIAALSDTDRGALEEAGAQFGISSHNLYDDPLMLIMDPDIDAVDIVSDESSHGPLILSALRNGKHVIVEKPLCVMEPQAREIAQASRDSGKLVLVGQISRFGQPYRMIKRAVDEGRLGKVAAIRAKRNFSRSWFEAFGNRIHPVYESGIHEIDLVVWYANSRCTEVSAFERKAAGYRYPDVFSALLAFENGIVASIDSSWLLPRGAPRNLVENLELDGTIDAEIEVIGEAGTARYQLAHPGFNIWTSEETLYPDAMLWPLEEEERVGGAIAAELTHFVHSILAGRPSSVMPLEESVQAIRIADAIVRSAAQNRTIQLEEE</sequence>
<dbReference type="AlphaFoldDB" id="A0A4V3WDW3"/>
<evidence type="ECO:0000259" key="1">
    <source>
        <dbReference type="Pfam" id="PF01408"/>
    </source>
</evidence>
<dbReference type="Pfam" id="PF01408">
    <property type="entry name" value="GFO_IDH_MocA"/>
    <property type="match status" value="1"/>
</dbReference>
<dbReference type="Gene3D" id="3.30.360.10">
    <property type="entry name" value="Dihydrodipicolinate Reductase, domain 2"/>
    <property type="match status" value="1"/>
</dbReference>
<protein>
    <submittedName>
        <fullName evidence="3">Gfo/Idh/MocA family oxidoreductase</fullName>
    </submittedName>
</protein>
<dbReference type="Pfam" id="PF22725">
    <property type="entry name" value="GFO_IDH_MocA_C3"/>
    <property type="match status" value="1"/>
</dbReference>
<dbReference type="OrthoDB" id="9815825at2"/>
<accession>A0A4V3WDW3</accession>
<dbReference type="EMBL" id="SSOB01000048">
    <property type="protein sequence ID" value="THF73831.1"/>
    <property type="molecule type" value="Genomic_DNA"/>
</dbReference>
<dbReference type="InterPro" id="IPR036291">
    <property type="entry name" value="NAD(P)-bd_dom_sf"/>
</dbReference>
<dbReference type="PANTHER" id="PTHR43377">
    <property type="entry name" value="BILIVERDIN REDUCTASE A"/>
    <property type="match status" value="1"/>
</dbReference>
<evidence type="ECO:0000313" key="4">
    <source>
        <dbReference type="Proteomes" id="UP000310636"/>
    </source>
</evidence>
<dbReference type="PANTHER" id="PTHR43377:SF1">
    <property type="entry name" value="BILIVERDIN REDUCTASE A"/>
    <property type="match status" value="1"/>
</dbReference>
<reference evidence="3 4" key="1">
    <citation type="submission" date="2019-04" db="EMBL/GenBank/DDBJ databases">
        <title>Cohnella sp. nov. isolated from preserved vegetables.</title>
        <authorList>
            <person name="Lin S.-Y."/>
            <person name="Hung M.-H."/>
            <person name="Young C.-C."/>
        </authorList>
    </citation>
    <scope>NUCLEOTIDE SEQUENCE [LARGE SCALE GENOMIC DNA]</scope>
    <source>
        <strain evidence="3 4">CC-MHH1044</strain>
    </source>
</reference>
<gene>
    <name evidence="3" type="ORF">E6C55_27315</name>
</gene>
<feature type="domain" description="Gfo/Idh/MocA-like oxidoreductase N-terminal" evidence="1">
    <location>
        <begin position="7"/>
        <end position="126"/>
    </location>
</feature>
<dbReference type="InterPro" id="IPR051450">
    <property type="entry name" value="Gfo/Idh/MocA_Oxidoreductases"/>
</dbReference>
<comment type="caution">
    <text evidence="3">The sequence shown here is derived from an EMBL/GenBank/DDBJ whole genome shotgun (WGS) entry which is preliminary data.</text>
</comment>
<feature type="domain" description="GFO/IDH/MocA-like oxidoreductase" evidence="2">
    <location>
        <begin position="135"/>
        <end position="263"/>
    </location>
</feature>
<dbReference type="SUPFAM" id="SSF55347">
    <property type="entry name" value="Glyceraldehyde-3-phosphate dehydrogenase-like, C-terminal domain"/>
    <property type="match status" value="1"/>
</dbReference>
<dbReference type="InterPro" id="IPR055170">
    <property type="entry name" value="GFO_IDH_MocA-like_dom"/>
</dbReference>
<dbReference type="InterPro" id="IPR000683">
    <property type="entry name" value="Gfo/Idh/MocA-like_OxRdtase_N"/>
</dbReference>